<protein>
    <submittedName>
        <fullName evidence="2">Uncharacterized protein</fullName>
    </submittedName>
</protein>
<name>A0A6A5C5J0_NAEFO</name>
<keyword evidence="1" id="KW-0812">Transmembrane</keyword>
<dbReference type="VEuPathDB" id="AmoebaDB:FDP41_012896"/>
<feature type="transmembrane region" description="Helical" evidence="1">
    <location>
        <begin position="129"/>
        <end position="155"/>
    </location>
</feature>
<dbReference type="OMA" id="WVHYLVT"/>
<dbReference type="GeneID" id="68120111"/>
<dbReference type="Proteomes" id="UP000444721">
    <property type="component" value="Unassembled WGS sequence"/>
</dbReference>
<accession>A0A6A5C5J0</accession>
<dbReference type="Pfam" id="PF14108">
    <property type="entry name" value="ABA4-like"/>
    <property type="match status" value="1"/>
</dbReference>
<keyword evidence="1" id="KW-1133">Transmembrane helix</keyword>
<dbReference type="VEuPathDB" id="AmoebaDB:NF0098230"/>
<sequence length="207" mass="23536">MSLSFATSMLDQLSGFFTQEENMQWLFKTANRAPLLVILPMLVLPGTRITHFILHSKVVLISLSILYSVLLFTLMAAPSSTLPKIDFLSFDSVANGFQHKPFVLVGWVHYLVTDPLVATLIYYDAISRGIPHVFTSICILFAFMLCPFGLALYIFGRLLLCRVWFEWFISPIPVSHSLLEIWFGSADFWRNMFCISSVPQKTATKIE</sequence>
<proteinExistence type="predicted"/>
<dbReference type="VEuPathDB" id="AmoebaDB:NfTy_079540"/>
<dbReference type="InterPro" id="IPR025461">
    <property type="entry name" value="ABA4-like"/>
</dbReference>
<feature type="transmembrane region" description="Helical" evidence="1">
    <location>
        <begin position="33"/>
        <end position="54"/>
    </location>
</feature>
<keyword evidence="3" id="KW-1185">Reference proteome</keyword>
<dbReference type="AlphaFoldDB" id="A0A6A5C5J0"/>
<feature type="transmembrane region" description="Helical" evidence="1">
    <location>
        <begin position="102"/>
        <end position="123"/>
    </location>
</feature>
<gene>
    <name evidence="2" type="ORF">FDP41_012896</name>
</gene>
<dbReference type="RefSeq" id="XP_044565821.1">
    <property type="nucleotide sequence ID" value="XM_044703465.1"/>
</dbReference>
<organism evidence="2 3">
    <name type="scientific">Naegleria fowleri</name>
    <name type="common">Brain eating amoeba</name>
    <dbReference type="NCBI Taxonomy" id="5763"/>
    <lineage>
        <taxon>Eukaryota</taxon>
        <taxon>Discoba</taxon>
        <taxon>Heterolobosea</taxon>
        <taxon>Tetramitia</taxon>
        <taxon>Eutetramitia</taxon>
        <taxon>Vahlkampfiidae</taxon>
        <taxon>Naegleria</taxon>
    </lineage>
</organism>
<comment type="caution">
    <text evidence="2">The sequence shown here is derived from an EMBL/GenBank/DDBJ whole genome shotgun (WGS) entry which is preliminary data.</text>
</comment>
<feature type="transmembrane region" description="Helical" evidence="1">
    <location>
        <begin position="60"/>
        <end position="82"/>
    </location>
</feature>
<evidence type="ECO:0000313" key="3">
    <source>
        <dbReference type="Proteomes" id="UP000444721"/>
    </source>
</evidence>
<dbReference type="OrthoDB" id="2154644at2759"/>
<evidence type="ECO:0000256" key="1">
    <source>
        <dbReference type="SAM" id="Phobius"/>
    </source>
</evidence>
<dbReference type="EMBL" id="VFQX01000016">
    <property type="protein sequence ID" value="KAF0981108.1"/>
    <property type="molecule type" value="Genomic_DNA"/>
</dbReference>
<keyword evidence="1" id="KW-0472">Membrane</keyword>
<evidence type="ECO:0000313" key="2">
    <source>
        <dbReference type="EMBL" id="KAF0981108.1"/>
    </source>
</evidence>
<reference evidence="2 3" key="1">
    <citation type="journal article" date="2019" name="Sci. Rep.">
        <title>Nanopore sequencing improves the draft genome of the human pathogenic amoeba Naegleria fowleri.</title>
        <authorList>
            <person name="Liechti N."/>
            <person name="Schurch N."/>
            <person name="Bruggmann R."/>
            <person name="Wittwer M."/>
        </authorList>
    </citation>
    <scope>NUCLEOTIDE SEQUENCE [LARGE SCALE GENOMIC DNA]</scope>
    <source>
        <strain evidence="2 3">ATCC 30894</strain>
    </source>
</reference>